<evidence type="ECO:0000256" key="1">
    <source>
        <dbReference type="SAM" id="MobiDB-lite"/>
    </source>
</evidence>
<dbReference type="EMBL" id="JAPUFD010000021">
    <property type="protein sequence ID" value="MDI1492857.1"/>
    <property type="molecule type" value="Genomic_DNA"/>
</dbReference>
<evidence type="ECO:0000313" key="3">
    <source>
        <dbReference type="Proteomes" id="UP001161017"/>
    </source>
</evidence>
<comment type="caution">
    <text evidence="2">The sequence shown here is derived from an EMBL/GenBank/DDBJ whole genome shotgun (WGS) entry which is preliminary data.</text>
</comment>
<dbReference type="PANTHER" id="PTHR35186:SF4">
    <property type="entry name" value="PRION-INHIBITION AND PROPAGATION HELO DOMAIN-CONTAINING PROTEIN"/>
    <property type="match status" value="1"/>
</dbReference>
<sequence>MVSVAENYQKLFLTPLNRYQDFSNEAGRYIVRLENQRAIFQTQCILLLSTVIDTPAASQIVSATHKLAPAAKAEVEERLKSVLGDSRTAIIGTIRAINAALLATQRECKELSETVEKEDKGKKKKRKISDLNMLSSWKSHIRQKLKFSFSESHLSANLKTLTDLNQDFVTLSSLFQFPSKSGEQSSTHSLNERLIDKHRLIGMAAEEVWNFLHSLECDGCEQHWAHLGIGDERVNQDETASGLAKFNVALSCTRTSLDLTRFVVTTKLQERDPQNHLERLAELKGALRSILKIEKGSAEMLEKGVEHHDTTKVSNSAPDGGQCTRRAHSRQGDERRARKLCPFLNHPEFDRVSGPLQAFSACDEGAKGAKLKAICKHSPDVLRSTTLSDLLQDCRGDRPRNGLPVPERLRLAKVVTVAYFRFHSTGWANSGWNSNGICFQWTNHDDIMFNVKGLQMPYLQSRVNSTSSFSTISSSTSNVCQSPPTCGLSTAGIFKLGILLLEIGYSMNWDTLKRRCPSQYGDDDPHSAMLQARLILANEIPEMGGMYTKIISSLVEGTFSNIIDSDERKLEAAFMEAVVRPLEWEERRLEEFLNFTHPPWGNNSGPLADMVDHGEMHS</sequence>
<name>A0AA43U1T7_9LECA</name>
<reference evidence="2" key="1">
    <citation type="journal article" date="2023" name="Genome Biol. Evol.">
        <title>First Whole Genome Sequence and Flow Cytometry Genome Size Data for the Lichen-Forming Fungus Ramalina farinacea (Ascomycota).</title>
        <authorList>
            <person name="Llewellyn T."/>
            <person name="Mian S."/>
            <person name="Hill R."/>
            <person name="Leitch I.J."/>
            <person name="Gaya E."/>
        </authorList>
    </citation>
    <scope>NUCLEOTIDE SEQUENCE</scope>
    <source>
        <strain evidence="2">LIQ254RAFAR</strain>
    </source>
</reference>
<feature type="region of interest" description="Disordered" evidence="1">
    <location>
        <begin position="305"/>
        <end position="331"/>
    </location>
</feature>
<organism evidence="2 3">
    <name type="scientific">Ramalina farinacea</name>
    <dbReference type="NCBI Taxonomy" id="258253"/>
    <lineage>
        <taxon>Eukaryota</taxon>
        <taxon>Fungi</taxon>
        <taxon>Dikarya</taxon>
        <taxon>Ascomycota</taxon>
        <taxon>Pezizomycotina</taxon>
        <taxon>Lecanoromycetes</taxon>
        <taxon>OSLEUM clade</taxon>
        <taxon>Lecanoromycetidae</taxon>
        <taxon>Lecanorales</taxon>
        <taxon>Lecanorineae</taxon>
        <taxon>Ramalinaceae</taxon>
        <taxon>Ramalina</taxon>
    </lineage>
</organism>
<gene>
    <name evidence="2" type="ORF">OHK93_004640</name>
</gene>
<dbReference type="PANTHER" id="PTHR35186">
    <property type="entry name" value="ANK_REP_REGION DOMAIN-CONTAINING PROTEIN"/>
    <property type="match status" value="1"/>
</dbReference>
<dbReference type="AlphaFoldDB" id="A0AA43U1T7"/>
<proteinExistence type="predicted"/>
<dbReference type="Proteomes" id="UP001161017">
    <property type="component" value="Unassembled WGS sequence"/>
</dbReference>
<protein>
    <submittedName>
        <fullName evidence="2">Uncharacterized protein</fullName>
    </submittedName>
</protein>
<accession>A0AA43U1T7</accession>
<keyword evidence="3" id="KW-1185">Reference proteome</keyword>
<evidence type="ECO:0000313" key="2">
    <source>
        <dbReference type="EMBL" id="MDI1492857.1"/>
    </source>
</evidence>